<dbReference type="Pfam" id="PF23559">
    <property type="entry name" value="WHD_DRP"/>
    <property type="match status" value="1"/>
</dbReference>
<protein>
    <recommendedName>
        <fullName evidence="9">AAA+ ATPase domain-containing protein</fullName>
    </recommendedName>
</protein>
<proteinExistence type="predicted"/>
<dbReference type="Gene3D" id="3.80.10.10">
    <property type="entry name" value="Ribonuclease Inhibitor"/>
    <property type="match status" value="1"/>
</dbReference>
<organism evidence="8">
    <name type="scientific">Nymphaea colorata</name>
    <name type="common">pocket water lily</name>
    <dbReference type="NCBI Taxonomy" id="210225"/>
    <lineage>
        <taxon>Eukaryota</taxon>
        <taxon>Viridiplantae</taxon>
        <taxon>Streptophyta</taxon>
        <taxon>Embryophyta</taxon>
        <taxon>Tracheophyta</taxon>
        <taxon>Spermatophyta</taxon>
        <taxon>Magnoliopsida</taxon>
        <taxon>Nymphaeales</taxon>
        <taxon>Nymphaeaceae</taxon>
        <taxon>Nymphaea</taxon>
    </lineage>
</organism>
<feature type="domain" description="Disease resistance protein winged helix" evidence="6">
    <location>
        <begin position="453"/>
        <end position="524"/>
    </location>
</feature>
<dbReference type="InterPro" id="IPR027417">
    <property type="entry name" value="P-loop_NTPase"/>
</dbReference>
<dbReference type="Gene3D" id="3.40.50.300">
    <property type="entry name" value="P-loop containing nucleotide triphosphate hydrolases"/>
    <property type="match status" value="1"/>
</dbReference>
<evidence type="ECO:0000256" key="2">
    <source>
        <dbReference type="ARBA" id="ARBA00022741"/>
    </source>
</evidence>
<feature type="domain" description="Disease resistance R13L4/SHOC-2-like LRR" evidence="7">
    <location>
        <begin position="579"/>
        <end position="885"/>
    </location>
</feature>
<dbReference type="CDD" id="cd14798">
    <property type="entry name" value="RX-CC_like"/>
    <property type="match status" value="1"/>
</dbReference>
<dbReference type="GO" id="GO:0043531">
    <property type="term" value="F:ADP binding"/>
    <property type="evidence" value="ECO:0007669"/>
    <property type="project" value="InterPro"/>
</dbReference>
<evidence type="ECO:0000259" key="5">
    <source>
        <dbReference type="Pfam" id="PF18052"/>
    </source>
</evidence>
<dbReference type="PANTHER" id="PTHR23155:SF1205">
    <property type="entry name" value="DISEASE RESISTANCE PROTEIN RPM1"/>
    <property type="match status" value="1"/>
</dbReference>
<dbReference type="InterPro" id="IPR036388">
    <property type="entry name" value="WH-like_DNA-bd_sf"/>
</dbReference>
<feature type="domain" description="NB-ARC" evidence="4">
    <location>
        <begin position="177"/>
        <end position="363"/>
    </location>
</feature>
<dbReference type="SUPFAM" id="SSF52540">
    <property type="entry name" value="P-loop containing nucleoside triphosphate hydrolases"/>
    <property type="match status" value="1"/>
</dbReference>
<dbReference type="SUPFAM" id="SSF52058">
    <property type="entry name" value="L domain-like"/>
    <property type="match status" value="1"/>
</dbReference>
<dbReference type="InterPro" id="IPR032675">
    <property type="entry name" value="LRR_dom_sf"/>
</dbReference>
<dbReference type="Gene3D" id="1.10.8.430">
    <property type="entry name" value="Helical domain of apoptotic protease-activating factors"/>
    <property type="match status" value="1"/>
</dbReference>
<dbReference type="AlphaFoldDB" id="A0A5K1G5E9"/>
<evidence type="ECO:0000256" key="3">
    <source>
        <dbReference type="ARBA" id="ARBA00022821"/>
    </source>
</evidence>
<dbReference type="Pfam" id="PF18052">
    <property type="entry name" value="Rx_N"/>
    <property type="match status" value="1"/>
</dbReference>
<evidence type="ECO:0000259" key="7">
    <source>
        <dbReference type="Pfam" id="PF23598"/>
    </source>
</evidence>
<evidence type="ECO:0000259" key="4">
    <source>
        <dbReference type="Pfam" id="PF00931"/>
    </source>
</evidence>
<dbReference type="InterPro" id="IPR055414">
    <property type="entry name" value="LRR_R13L4/SHOC2-like"/>
</dbReference>
<evidence type="ECO:0000259" key="6">
    <source>
        <dbReference type="Pfam" id="PF23559"/>
    </source>
</evidence>
<dbReference type="FunFam" id="1.10.10.10:FF:000322">
    <property type="entry name" value="Probable disease resistance protein At1g63360"/>
    <property type="match status" value="1"/>
</dbReference>
<dbReference type="PRINTS" id="PR00364">
    <property type="entry name" value="DISEASERSIST"/>
</dbReference>
<dbReference type="InterPro" id="IPR041118">
    <property type="entry name" value="Rx_N"/>
</dbReference>
<accession>A0A5K1G5E9</accession>
<dbReference type="GO" id="GO:0098542">
    <property type="term" value="P:defense response to other organism"/>
    <property type="evidence" value="ECO:0007669"/>
    <property type="project" value="TreeGrafter"/>
</dbReference>
<evidence type="ECO:0000256" key="1">
    <source>
        <dbReference type="ARBA" id="ARBA00022737"/>
    </source>
</evidence>
<dbReference type="Pfam" id="PF23598">
    <property type="entry name" value="LRR_14"/>
    <property type="match status" value="1"/>
</dbReference>
<dbReference type="InterPro" id="IPR044974">
    <property type="entry name" value="Disease_R_plants"/>
</dbReference>
<keyword evidence="3" id="KW-0611">Plant defense</keyword>
<dbReference type="OMA" id="ISHEEEF"/>
<feature type="domain" description="Disease resistance N-terminal" evidence="5">
    <location>
        <begin position="6"/>
        <end position="87"/>
    </location>
</feature>
<sequence length="900" mass="103124">MAAIPVKFLLERLGTFLVKEAELLGGIRQEIEEIREELEIIQAFLEDADRKRDRHKGIKTWVNQVRRVAYDIEDAIDEFLLRFGTRHAGHGGIVSFLGTLSTATTQLLPSHDLATGVQAIKRRIFRIAERRRMYDIQMLPEDTSPDATIRQWRDYAEANFLEEAEVVGIEKDVKLLVNQLVGGVTGNNKKAYISVVGMGGLGKTTLARKVYNEPKVKDHFNCSAWVSVSRSFNTKTLLKFMLIEFEEIREPPSSKEAEDNWRLFRQKIEQMDEVDLVREIHSYLEGKKFILVLDDVWDKRVCIDINSALPENNNGSAIMITTRIEGVISELETIRSLNFIRCELKTFPDDIAMSLLCQKAFPGSTAIMPPAFQEVGKSMLQKCGGLPLAIATLGGILCKKRTVSEWEKVNQDLSWQLGNYECSTSRGSITNILKMSYDELPLYLKPCFLYCGLFPEDHLIKRNKLIRLWIAEGFIEERKGTTVEEVGEDYMLQLIDKSMLQIAETSMDGRVKSCRIHDLMRDLAISISHEEEFSFILDVQERRANVVSPRRMSVIRENKGIGDDEENVISGAVGNTQLLRSLLFFHLDYIRTPDLASYSGQFMLLRVLDLDGVKIEKLPKQIGRLLHLRYLCLRLNFSLKELPRSIGSLQNLETLDIRDGGIHILPKEIIRLRNLRHLCMGLGYAQMPKGVGNLRCLQTLTGFDGSRKGIAAEIRQLKELRRLEIRRVKEEDAEEIYGSISSMRHLFRLRIEHDDDHDDDYGDADFPFGKRLLESPPPRLRVLELRQLWELPDTLGSFNNLSKLTLTDGPFREDPFPRLESLPCLSDLRLYRLYNVERLECGPLGFPRLRRLQLFGLIKLRTVTFVEGSMPSLKQLRIHDCGQVEPQGIQHLKLEQLSIK</sequence>
<evidence type="ECO:0000313" key="8">
    <source>
        <dbReference type="EMBL" id="VVW70413.1"/>
    </source>
</evidence>
<dbReference type="Pfam" id="PF00931">
    <property type="entry name" value="NB-ARC"/>
    <property type="match status" value="1"/>
</dbReference>
<dbReference type="Gene3D" id="1.20.5.4130">
    <property type="match status" value="1"/>
</dbReference>
<name>A0A5K1G5E9_9MAGN</name>
<dbReference type="Gramene" id="NC8G0211400.1">
    <property type="protein sequence ID" value="NC8G0211400.1:cds"/>
    <property type="gene ID" value="NC8G0211400"/>
</dbReference>
<dbReference type="InterPro" id="IPR042197">
    <property type="entry name" value="Apaf_helical"/>
</dbReference>
<dbReference type="FunFam" id="3.40.50.300:FF:001091">
    <property type="entry name" value="Probable disease resistance protein At1g61300"/>
    <property type="match status" value="1"/>
</dbReference>
<dbReference type="OrthoDB" id="598235at2759"/>
<keyword evidence="2" id="KW-0547">Nucleotide-binding</keyword>
<evidence type="ECO:0008006" key="9">
    <source>
        <dbReference type="Google" id="ProtNLM"/>
    </source>
</evidence>
<dbReference type="InterPro" id="IPR038005">
    <property type="entry name" value="RX-like_CC"/>
</dbReference>
<reference evidence="8" key="1">
    <citation type="submission" date="2019-09" db="EMBL/GenBank/DDBJ databases">
        <authorList>
            <person name="Zhang L."/>
        </authorList>
    </citation>
    <scope>NUCLEOTIDE SEQUENCE</scope>
</reference>
<dbReference type="Gene3D" id="1.10.10.10">
    <property type="entry name" value="Winged helix-like DNA-binding domain superfamily/Winged helix DNA-binding domain"/>
    <property type="match status" value="1"/>
</dbReference>
<gene>
    <name evidence="8" type="ORF">NYM_LOCUS25064</name>
</gene>
<dbReference type="InterPro" id="IPR058922">
    <property type="entry name" value="WHD_DRP"/>
</dbReference>
<dbReference type="PANTHER" id="PTHR23155">
    <property type="entry name" value="DISEASE RESISTANCE PROTEIN RP"/>
    <property type="match status" value="1"/>
</dbReference>
<dbReference type="InterPro" id="IPR002182">
    <property type="entry name" value="NB-ARC"/>
</dbReference>
<dbReference type="EMBL" id="LR721786">
    <property type="protein sequence ID" value="VVW70413.1"/>
    <property type="molecule type" value="Genomic_DNA"/>
</dbReference>
<keyword evidence="1" id="KW-0677">Repeat</keyword>